<sequence>MKKALLVIGLFLIVLVAYVIKSGADFYKAIFNKKPNQKGFVLPKEKTQYNILLLGYGGPGHDGPYLTDSMMVAHIDLKTNKTALLSLPRDLWIKLPTKSKADFHAKINSIYQLGLFPTEFPDVDTQKYPDTTLVKKAVSDITGLTIDNYVTIDFTGFTKGIDILGGVVVDVQKTFDDYEYPIDGKEKDLCGKDEDFAKIEKFLKPGFSEDEKKDTLKDKPELEKFLKDITEDPKEAFPCRYEHLHFDKGKVFMNGETALKYVRSRHSAQDGNDFARGARQQQFVKSIKEKVISLGMVTKVIPLLDELKNHIKTDISVDDMKKLVGEAKDSGKYKVININVSDTDYLKSSYSDYGGYILIPRLGMDRWGELHSMIANGILEITPTPSLSPTKKVTPTALKIKR</sequence>
<dbReference type="InterPro" id="IPR050922">
    <property type="entry name" value="LytR/CpsA/Psr_CW_biosynth"/>
</dbReference>
<gene>
    <name evidence="3" type="ORF">A3K52_03145</name>
</gene>
<name>A0A1F7L114_9BACT</name>
<accession>A0A1F7L114</accession>
<comment type="caution">
    <text evidence="3">The sequence shown here is derived from an EMBL/GenBank/DDBJ whole genome shotgun (WGS) entry which is preliminary data.</text>
</comment>
<protein>
    <recommendedName>
        <fullName evidence="2">Cell envelope-related transcriptional attenuator domain-containing protein</fullName>
    </recommendedName>
</protein>
<proteinExistence type="inferred from homology"/>
<comment type="similarity">
    <text evidence="1">Belongs to the LytR/CpsA/Psr (LCP) family.</text>
</comment>
<dbReference type="Proteomes" id="UP000177050">
    <property type="component" value="Unassembled WGS sequence"/>
</dbReference>
<dbReference type="PANTHER" id="PTHR33392">
    <property type="entry name" value="POLYISOPRENYL-TEICHOIC ACID--PEPTIDOGLYCAN TEICHOIC ACID TRANSFERASE TAGU"/>
    <property type="match status" value="1"/>
</dbReference>
<dbReference type="Gene3D" id="3.40.630.190">
    <property type="entry name" value="LCP protein"/>
    <property type="match status" value="1"/>
</dbReference>
<organism evidence="3 4">
    <name type="scientific">Candidatus Roizmanbacteria bacterium RIFOXYD1_FULL_38_12</name>
    <dbReference type="NCBI Taxonomy" id="1802093"/>
    <lineage>
        <taxon>Bacteria</taxon>
        <taxon>Candidatus Roizmaniibacteriota</taxon>
    </lineage>
</organism>
<dbReference type="InterPro" id="IPR004474">
    <property type="entry name" value="LytR_CpsA_psr"/>
</dbReference>
<dbReference type="EMBL" id="MGBR01000001">
    <property type="protein sequence ID" value="OGK73756.1"/>
    <property type="molecule type" value="Genomic_DNA"/>
</dbReference>
<reference evidence="3 4" key="1">
    <citation type="journal article" date="2016" name="Nat. Commun.">
        <title>Thousands of microbial genomes shed light on interconnected biogeochemical processes in an aquifer system.</title>
        <authorList>
            <person name="Anantharaman K."/>
            <person name="Brown C.T."/>
            <person name="Hug L.A."/>
            <person name="Sharon I."/>
            <person name="Castelle C.J."/>
            <person name="Probst A.J."/>
            <person name="Thomas B.C."/>
            <person name="Singh A."/>
            <person name="Wilkins M.J."/>
            <person name="Karaoz U."/>
            <person name="Brodie E.L."/>
            <person name="Williams K.H."/>
            <person name="Hubbard S.S."/>
            <person name="Banfield J.F."/>
        </authorList>
    </citation>
    <scope>NUCLEOTIDE SEQUENCE [LARGE SCALE GENOMIC DNA]</scope>
</reference>
<evidence type="ECO:0000313" key="3">
    <source>
        <dbReference type="EMBL" id="OGK73756.1"/>
    </source>
</evidence>
<evidence type="ECO:0000256" key="1">
    <source>
        <dbReference type="ARBA" id="ARBA00006068"/>
    </source>
</evidence>
<evidence type="ECO:0000313" key="4">
    <source>
        <dbReference type="Proteomes" id="UP000177050"/>
    </source>
</evidence>
<dbReference type="Pfam" id="PF03816">
    <property type="entry name" value="LytR_cpsA_psr"/>
    <property type="match status" value="1"/>
</dbReference>
<feature type="domain" description="Cell envelope-related transcriptional attenuator" evidence="2">
    <location>
        <begin position="67"/>
        <end position="292"/>
    </location>
</feature>
<evidence type="ECO:0000259" key="2">
    <source>
        <dbReference type="Pfam" id="PF03816"/>
    </source>
</evidence>
<dbReference type="PANTHER" id="PTHR33392:SF6">
    <property type="entry name" value="POLYISOPRENYL-TEICHOIC ACID--PEPTIDOGLYCAN TEICHOIC ACID TRANSFERASE TAGU"/>
    <property type="match status" value="1"/>
</dbReference>
<dbReference type="AlphaFoldDB" id="A0A1F7L114"/>
<dbReference type="NCBIfam" id="TIGR00350">
    <property type="entry name" value="lytR_cpsA_psr"/>
    <property type="match status" value="1"/>
</dbReference>